<protein>
    <recommendedName>
        <fullName evidence="6">C2H2-type domain-containing protein</fullName>
    </recommendedName>
</protein>
<evidence type="ECO:0000256" key="2">
    <source>
        <dbReference type="ARBA" id="ARBA00022737"/>
    </source>
</evidence>
<keyword evidence="2" id="KW-0677">Repeat</keyword>
<feature type="domain" description="C2H2-type" evidence="6">
    <location>
        <begin position="225"/>
        <end position="252"/>
    </location>
</feature>
<dbReference type="EnsemblMetazoa" id="XM_008181371.1">
    <property type="protein sequence ID" value="XP_008179593.1"/>
    <property type="gene ID" value="LOC103308273"/>
</dbReference>
<evidence type="ECO:0000256" key="4">
    <source>
        <dbReference type="ARBA" id="ARBA00022833"/>
    </source>
</evidence>
<dbReference type="GO" id="GO:0005634">
    <property type="term" value="C:nucleus"/>
    <property type="evidence" value="ECO:0007669"/>
    <property type="project" value="TreeGrafter"/>
</dbReference>
<dbReference type="GO" id="GO:0008270">
    <property type="term" value="F:zinc ion binding"/>
    <property type="evidence" value="ECO:0007669"/>
    <property type="project" value="UniProtKB-KW"/>
</dbReference>
<dbReference type="InterPro" id="IPR036236">
    <property type="entry name" value="Znf_C2H2_sf"/>
</dbReference>
<dbReference type="GO" id="GO:0045944">
    <property type="term" value="P:positive regulation of transcription by RNA polymerase II"/>
    <property type="evidence" value="ECO:0007669"/>
    <property type="project" value="TreeGrafter"/>
</dbReference>
<feature type="domain" description="C2H2-type" evidence="6">
    <location>
        <begin position="253"/>
        <end position="281"/>
    </location>
</feature>
<dbReference type="PROSITE" id="PS50157">
    <property type="entry name" value="ZINC_FINGER_C2H2_2"/>
    <property type="match status" value="2"/>
</dbReference>
<dbReference type="Gene3D" id="3.30.160.60">
    <property type="entry name" value="Classic Zinc Finger"/>
    <property type="match status" value="2"/>
</dbReference>
<accession>A0A8R1X157</accession>
<evidence type="ECO:0000256" key="1">
    <source>
        <dbReference type="ARBA" id="ARBA00022723"/>
    </source>
</evidence>
<dbReference type="RefSeq" id="XP_008179593.1">
    <property type="nucleotide sequence ID" value="XM_008181371.1"/>
</dbReference>
<evidence type="ECO:0000256" key="3">
    <source>
        <dbReference type="ARBA" id="ARBA00022771"/>
    </source>
</evidence>
<keyword evidence="1" id="KW-0479">Metal-binding</keyword>
<dbReference type="KEGG" id="api:103308273"/>
<dbReference type="SUPFAM" id="SSF57667">
    <property type="entry name" value="beta-beta-alpha zinc fingers"/>
    <property type="match status" value="2"/>
</dbReference>
<dbReference type="GeneID" id="103308273"/>
<keyword evidence="3 5" id="KW-0863">Zinc-finger</keyword>
<dbReference type="SMART" id="SM00355">
    <property type="entry name" value="ZnF_C2H2"/>
    <property type="match status" value="4"/>
</dbReference>
<dbReference type="Proteomes" id="UP000007819">
    <property type="component" value="Chromosome A3"/>
</dbReference>
<dbReference type="InterPro" id="IPR013087">
    <property type="entry name" value="Znf_C2H2_type"/>
</dbReference>
<evidence type="ECO:0000259" key="6">
    <source>
        <dbReference type="PROSITE" id="PS50157"/>
    </source>
</evidence>
<dbReference type="InterPro" id="IPR050688">
    <property type="entry name" value="Zinc_finger/UBP_domain"/>
</dbReference>
<dbReference type="PANTHER" id="PTHR24403:SF105">
    <property type="entry name" value="ZINC FINGER PROTEIN 2-LIKE ISOFORM X1"/>
    <property type="match status" value="1"/>
</dbReference>
<reference evidence="8" key="1">
    <citation type="submission" date="2010-06" db="EMBL/GenBank/DDBJ databases">
        <authorList>
            <person name="Jiang H."/>
            <person name="Abraham K."/>
            <person name="Ali S."/>
            <person name="Alsbrooks S.L."/>
            <person name="Anim B.N."/>
            <person name="Anosike U.S."/>
            <person name="Attaway T."/>
            <person name="Bandaranaike D.P."/>
            <person name="Battles P.K."/>
            <person name="Bell S.N."/>
            <person name="Bell A.V."/>
            <person name="Beltran B."/>
            <person name="Bickham C."/>
            <person name="Bustamante Y."/>
            <person name="Caleb T."/>
            <person name="Canada A."/>
            <person name="Cardenas V."/>
            <person name="Carter K."/>
            <person name="Chacko J."/>
            <person name="Chandrabose M.N."/>
            <person name="Chavez D."/>
            <person name="Chavez A."/>
            <person name="Chen L."/>
            <person name="Chu H.-S."/>
            <person name="Claassen K.J."/>
            <person name="Cockrell R."/>
            <person name="Collins M."/>
            <person name="Cooper J.A."/>
            <person name="Cree A."/>
            <person name="Curry S.M."/>
            <person name="Da Y."/>
            <person name="Dao M.D."/>
            <person name="Das B."/>
            <person name="Davila M.-L."/>
            <person name="Davy-Carroll L."/>
            <person name="Denson S."/>
            <person name="Dinh H."/>
            <person name="Ebong V.E."/>
            <person name="Edwards J.R."/>
            <person name="Egan A."/>
            <person name="El-Daye J."/>
            <person name="Escobedo L."/>
            <person name="Fernandez S."/>
            <person name="Fernando P.R."/>
            <person name="Flagg N."/>
            <person name="Forbes L.D."/>
            <person name="Fowler R.G."/>
            <person name="Fu Q."/>
            <person name="Gabisi R.A."/>
            <person name="Ganer J."/>
            <person name="Garbino Pronczuk A."/>
            <person name="Garcia R.M."/>
            <person name="Garner T."/>
            <person name="Garrett T.E."/>
            <person name="Gonzalez D.A."/>
            <person name="Hamid H."/>
            <person name="Hawkins E.S."/>
            <person name="Hirani K."/>
            <person name="Hogues M.E."/>
            <person name="Hollins B."/>
            <person name="Hsiao C.-H."/>
            <person name="Jabil R."/>
            <person name="James M.L."/>
            <person name="Jhangiani S.N."/>
            <person name="Johnson B."/>
            <person name="Johnson Q."/>
            <person name="Joshi V."/>
            <person name="Kalu J.B."/>
            <person name="Kam C."/>
            <person name="Kashfia A."/>
            <person name="Keebler J."/>
            <person name="Kisamo H."/>
            <person name="Kovar C.L."/>
            <person name="Lago L.A."/>
            <person name="Lai C.-Y."/>
            <person name="Laidlaw J."/>
            <person name="Lara F."/>
            <person name="Le T.-K."/>
            <person name="Lee S.L."/>
            <person name="Legall F.H."/>
            <person name="Lemon S.J."/>
            <person name="Lewis L.R."/>
            <person name="Li B."/>
            <person name="Liu Y."/>
            <person name="Liu Y.-S."/>
            <person name="Lopez J."/>
            <person name="Lozado R.J."/>
            <person name="Lu J."/>
            <person name="Madu R.C."/>
            <person name="Maheshwari M."/>
            <person name="Maheshwari R."/>
            <person name="Malloy K."/>
            <person name="Martinez E."/>
            <person name="Mathew T."/>
            <person name="Mercado I.C."/>
            <person name="Mercado C."/>
            <person name="Meyer B."/>
            <person name="Montgomery K."/>
            <person name="Morgan M.B."/>
            <person name="Munidasa M."/>
            <person name="Nazareth L.V."/>
            <person name="Nelson J."/>
            <person name="Ng B.M."/>
            <person name="Nguyen N.B."/>
            <person name="Nguyen P.Q."/>
            <person name="Nguyen T."/>
            <person name="Obregon M."/>
            <person name="Okwuonu G.O."/>
            <person name="Onwere C.G."/>
            <person name="Orozco G."/>
            <person name="Parra A."/>
            <person name="Patel S."/>
            <person name="Patil S."/>
            <person name="Perez A."/>
            <person name="Perez Y."/>
            <person name="Pham C."/>
            <person name="Primus E.L."/>
            <person name="Pu L.-L."/>
            <person name="Puazo M."/>
            <person name="Qin X."/>
            <person name="Quiroz J.B."/>
            <person name="Reese J."/>
            <person name="Richards S."/>
            <person name="Rives C.M."/>
            <person name="Robberts R."/>
            <person name="Ruiz S.J."/>
            <person name="Ruiz M.J."/>
            <person name="Santibanez J."/>
            <person name="Schneider B.W."/>
            <person name="Sisson I."/>
            <person name="Smith M."/>
            <person name="Sodergren E."/>
            <person name="Song X.-Z."/>
            <person name="Song B.B."/>
            <person name="Summersgill H."/>
            <person name="Thelus R."/>
            <person name="Thornton R.D."/>
            <person name="Trejos Z.Y."/>
            <person name="Usmani K."/>
            <person name="Vattathil S."/>
            <person name="Villasana D."/>
            <person name="Walker D.L."/>
            <person name="Wang S."/>
            <person name="Wang K."/>
            <person name="White C.S."/>
            <person name="Williams A.C."/>
            <person name="Williamson J."/>
            <person name="Wilson K."/>
            <person name="Woghiren I.O."/>
            <person name="Woodworth J.R."/>
            <person name="Worley K.C."/>
            <person name="Wright R.A."/>
            <person name="Wu W."/>
            <person name="Young L."/>
            <person name="Zhang L."/>
            <person name="Zhang J."/>
            <person name="Zhu Y."/>
            <person name="Muzny D.M."/>
            <person name="Weinstock G."/>
            <person name="Gibbs R.A."/>
        </authorList>
    </citation>
    <scope>NUCLEOTIDE SEQUENCE [LARGE SCALE GENOMIC DNA]</scope>
    <source>
        <strain evidence="8">LSR1</strain>
    </source>
</reference>
<name>A0A8R1X157_ACYPI</name>
<sequence length="375" mass="41840">MADVQMDIYEDMFKEITKKIYGQDTSSSEDRQFDGQDAYKMVEEGLSMIDNDEAESFGEPSQPEDDPWVTSDETISWTTSKIGSYNVDKKLFKCQECDSMGLLSSVAEHWLGTHADVKVFQCPQCPYASAYTKCIRLHLARQHNVVAEHGTHQQAGRKSWKESPVLEEVTSYLGRLKAAADKAIATAAAAAAAAAVAASAESEAADDEMRLNAADTETQTAQKRFNCAHCPYATDRRDLYTRHENIHKEDKPFQCDICQKQFNRADHVKKHYTRMHREHEYCLSRVKRDPFGKSAAAAAAHHQHHLQRVTLYSGDPPPLEPETQIIVSRTIDEQPLTPAPIIAANNPIVLGRSTTTAATATTATADGRQHRRGQF</sequence>
<reference evidence="7" key="2">
    <citation type="submission" date="2022-06" db="UniProtKB">
        <authorList>
            <consortium name="EnsemblMetazoa"/>
        </authorList>
    </citation>
    <scope>IDENTIFICATION</scope>
</reference>
<dbReference type="AlphaFoldDB" id="A0A8R1X157"/>
<organism evidence="7 8">
    <name type="scientific">Acyrthosiphon pisum</name>
    <name type="common">Pea aphid</name>
    <dbReference type="NCBI Taxonomy" id="7029"/>
    <lineage>
        <taxon>Eukaryota</taxon>
        <taxon>Metazoa</taxon>
        <taxon>Ecdysozoa</taxon>
        <taxon>Arthropoda</taxon>
        <taxon>Hexapoda</taxon>
        <taxon>Insecta</taxon>
        <taxon>Pterygota</taxon>
        <taxon>Neoptera</taxon>
        <taxon>Paraneoptera</taxon>
        <taxon>Hemiptera</taxon>
        <taxon>Sternorrhyncha</taxon>
        <taxon>Aphidomorpha</taxon>
        <taxon>Aphidoidea</taxon>
        <taxon>Aphididae</taxon>
        <taxon>Macrosiphini</taxon>
        <taxon>Acyrthosiphon</taxon>
    </lineage>
</organism>
<dbReference type="PROSITE" id="PS00028">
    <property type="entry name" value="ZINC_FINGER_C2H2_1"/>
    <property type="match status" value="1"/>
</dbReference>
<evidence type="ECO:0000313" key="8">
    <source>
        <dbReference type="Proteomes" id="UP000007819"/>
    </source>
</evidence>
<evidence type="ECO:0000256" key="5">
    <source>
        <dbReference type="PROSITE-ProRule" id="PRU00042"/>
    </source>
</evidence>
<proteinExistence type="predicted"/>
<dbReference type="OrthoDB" id="654211at2759"/>
<keyword evidence="8" id="KW-1185">Reference proteome</keyword>
<keyword evidence="4" id="KW-0862">Zinc</keyword>
<evidence type="ECO:0000313" key="7">
    <source>
        <dbReference type="EnsemblMetazoa" id="XP_008179593.1"/>
    </source>
</evidence>
<dbReference type="PANTHER" id="PTHR24403">
    <property type="entry name" value="ZINC FINGER PROTEIN"/>
    <property type="match status" value="1"/>
</dbReference>